<dbReference type="Proteomes" id="UP000494363">
    <property type="component" value="Unassembled WGS sequence"/>
</dbReference>
<dbReference type="PROSITE" id="PS50043">
    <property type="entry name" value="HTH_LUXR_2"/>
    <property type="match status" value="1"/>
</dbReference>
<reference evidence="2 3" key="1">
    <citation type="submission" date="2020-04" db="EMBL/GenBank/DDBJ databases">
        <authorList>
            <person name="De Canck E."/>
        </authorList>
    </citation>
    <scope>NUCLEOTIDE SEQUENCE [LARGE SCALE GENOMIC DNA]</scope>
    <source>
        <strain evidence="2 3">LMG 29542</strain>
    </source>
</reference>
<gene>
    <name evidence="2" type="ORF">LMG29542_07321</name>
</gene>
<name>A0A6J5F7U0_9BURK</name>
<accession>A0A6J5F7U0</accession>
<feature type="domain" description="HTH luxR-type" evidence="1">
    <location>
        <begin position="275"/>
        <end position="340"/>
    </location>
</feature>
<dbReference type="Gene3D" id="3.30.450.80">
    <property type="entry name" value="Transcription factor LuxR-like, autoinducer-binding domain"/>
    <property type="match status" value="1"/>
</dbReference>
<dbReference type="SUPFAM" id="SSF46894">
    <property type="entry name" value="C-terminal effector domain of the bipartite response regulators"/>
    <property type="match status" value="1"/>
</dbReference>
<dbReference type="SMART" id="SM00421">
    <property type="entry name" value="HTH_LUXR"/>
    <property type="match status" value="1"/>
</dbReference>
<dbReference type="RefSeq" id="WP_246356235.1">
    <property type="nucleotide sequence ID" value="NZ_CADIKH010000079.1"/>
</dbReference>
<protein>
    <recommendedName>
        <fullName evidence="1">HTH luxR-type domain-containing protein</fullName>
    </recommendedName>
</protein>
<dbReference type="GO" id="GO:0003677">
    <property type="term" value="F:DNA binding"/>
    <property type="evidence" value="ECO:0007669"/>
    <property type="project" value="InterPro"/>
</dbReference>
<keyword evidence="3" id="KW-1185">Reference proteome</keyword>
<sequence>MQSKKFAEMRGRCNVIYEADIHLARDRIVLRLRRHSGGILTLERRSCRGDGTSFAQIVVISNLDSLREFASTDVCSEHLRTQYHAIERVCSEEAPIFPSSPIDCSEDVLDAIGRIQKCASEGELMVTTGAVLKHLGITSYTYKWVLADEKVRGIREQRCLIGCHPGWVHAYSRHRPCGNDVLLDYIKRRAAPAVGSEIEAYRQDRNLRLLSARYGFGSVLVCAAHPPGSSLFGVLQVGSRQIPPAGECALWRHRVLIRAIAGEILDWRVATVRDEAARATDLDHRELHVLRLLRNGRTACNVADNFGISERSVYLIFRKINQKLGVSHIARAVERASANGLIE</sequence>
<dbReference type="Gene3D" id="1.10.10.10">
    <property type="entry name" value="Winged helix-like DNA-binding domain superfamily/Winged helix DNA-binding domain"/>
    <property type="match status" value="1"/>
</dbReference>
<dbReference type="InterPro" id="IPR000792">
    <property type="entry name" value="Tscrpt_reg_LuxR_C"/>
</dbReference>
<dbReference type="InterPro" id="IPR036693">
    <property type="entry name" value="TF_LuxR_autoind-bd_dom_sf"/>
</dbReference>
<evidence type="ECO:0000313" key="3">
    <source>
        <dbReference type="Proteomes" id="UP000494363"/>
    </source>
</evidence>
<dbReference type="InterPro" id="IPR036388">
    <property type="entry name" value="WH-like_DNA-bd_sf"/>
</dbReference>
<dbReference type="SUPFAM" id="SSF75516">
    <property type="entry name" value="Pheromone-binding domain of LuxR-like quorum-sensing transcription factors"/>
    <property type="match status" value="1"/>
</dbReference>
<dbReference type="Pfam" id="PF00196">
    <property type="entry name" value="GerE"/>
    <property type="match status" value="1"/>
</dbReference>
<proteinExistence type="predicted"/>
<evidence type="ECO:0000313" key="2">
    <source>
        <dbReference type="EMBL" id="CAB3773567.1"/>
    </source>
</evidence>
<dbReference type="GO" id="GO:0006355">
    <property type="term" value="P:regulation of DNA-templated transcription"/>
    <property type="evidence" value="ECO:0007669"/>
    <property type="project" value="InterPro"/>
</dbReference>
<dbReference type="EMBL" id="CADIKH010000079">
    <property type="protein sequence ID" value="CAB3773567.1"/>
    <property type="molecule type" value="Genomic_DNA"/>
</dbReference>
<organism evidence="2 3">
    <name type="scientific">Paraburkholderia humisilvae</name>
    <dbReference type="NCBI Taxonomy" id="627669"/>
    <lineage>
        <taxon>Bacteria</taxon>
        <taxon>Pseudomonadati</taxon>
        <taxon>Pseudomonadota</taxon>
        <taxon>Betaproteobacteria</taxon>
        <taxon>Burkholderiales</taxon>
        <taxon>Burkholderiaceae</taxon>
        <taxon>Paraburkholderia</taxon>
    </lineage>
</organism>
<evidence type="ECO:0000259" key="1">
    <source>
        <dbReference type="PROSITE" id="PS50043"/>
    </source>
</evidence>
<dbReference type="InterPro" id="IPR016032">
    <property type="entry name" value="Sig_transdc_resp-reg_C-effctor"/>
</dbReference>
<dbReference type="AlphaFoldDB" id="A0A6J5F7U0"/>